<reference evidence="1" key="1">
    <citation type="submission" date="2023-03" db="EMBL/GenBank/DDBJ databases">
        <title>Massive genome expansion in bonnet fungi (Mycena s.s.) driven by repeated elements and novel gene families across ecological guilds.</title>
        <authorList>
            <consortium name="Lawrence Berkeley National Laboratory"/>
            <person name="Harder C.B."/>
            <person name="Miyauchi S."/>
            <person name="Viragh M."/>
            <person name="Kuo A."/>
            <person name="Thoen E."/>
            <person name="Andreopoulos B."/>
            <person name="Lu D."/>
            <person name="Skrede I."/>
            <person name="Drula E."/>
            <person name="Henrissat B."/>
            <person name="Morin E."/>
            <person name="Kohler A."/>
            <person name="Barry K."/>
            <person name="LaButti K."/>
            <person name="Morin E."/>
            <person name="Salamov A."/>
            <person name="Lipzen A."/>
            <person name="Mereny Z."/>
            <person name="Hegedus B."/>
            <person name="Baldrian P."/>
            <person name="Stursova M."/>
            <person name="Weitz H."/>
            <person name="Taylor A."/>
            <person name="Grigoriev I.V."/>
            <person name="Nagy L.G."/>
            <person name="Martin F."/>
            <person name="Kauserud H."/>
        </authorList>
    </citation>
    <scope>NUCLEOTIDE SEQUENCE</scope>
    <source>
        <strain evidence="1">CBHHK002</strain>
    </source>
</reference>
<sequence length="162" mass="18588">MSPTTAQRALLLVVPAELWLILFSHLYFPDLVGVSVACRSFQALATKSLEKHRALRHRFHRLGHDCDYEPAYWYLHLLTLLQEPAAAYYIEHLMVEHTDSRMEEIEPWPVLPLAPVAEALVREAVEAQDWIPNTDKGQFLDQLLAGDEDAMVTLMILRMPNL</sequence>
<dbReference type="AlphaFoldDB" id="A0AAD6ZFG6"/>
<dbReference type="InterPro" id="IPR036047">
    <property type="entry name" value="F-box-like_dom_sf"/>
</dbReference>
<dbReference type="Proteomes" id="UP001218218">
    <property type="component" value="Unassembled WGS sequence"/>
</dbReference>
<dbReference type="EMBL" id="JARIHO010000053">
    <property type="protein sequence ID" value="KAJ7320749.1"/>
    <property type="molecule type" value="Genomic_DNA"/>
</dbReference>
<name>A0AAD6ZFG6_9AGAR</name>
<protein>
    <recommendedName>
        <fullName evidence="3">F-box domain-containing protein</fullName>
    </recommendedName>
</protein>
<organism evidence="1 2">
    <name type="scientific">Mycena albidolilacea</name>
    <dbReference type="NCBI Taxonomy" id="1033008"/>
    <lineage>
        <taxon>Eukaryota</taxon>
        <taxon>Fungi</taxon>
        <taxon>Dikarya</taxon>
        <taxon>Basidiomycota</taxon>
        <taxon>Agaricomycotina</taxon>
        <taxon>Agaricomycetes</taxon>
        <taxon>Agaricomycetidae</taxon>
        <taxon>Agaricales</taxon>
        <taxon>Marasmiineae</taxon>
        <taxon>Mycenaceae</taxon>
        <taxon>Mycena</taxon>
    </lineage>
</organism>
<comment type="caution">
    <text evidence="1">The sequence shown here is derived from an EMBL/GenBank/DDBJ whole genome shotgun (WGS) entry which is preliminary data.</text>
</comment>
<evidence type="ECO:0000313" key="2">
    <source>
        <dbReference type="Proteomes" id="UP001218218"/>
    </source>
</evidence>
<feature type="non-terminal residue" evidence="1">
    <location>
        <position position="1"/>
    </location>
</feature>
<gene>
    <name evidence="1" type="ORF">DFH08DRAFT_890140</name>
</gene>
<evidence type="ECO:0008006" key="3">
    <source>
        <dbReference type="Google" id="ProtNLM"/>
    </source>
</evidence>
<evidence type="ECO:0000313" key="1">
    <source>
        <dbReference type="EMBL" id="KAJ7320749.1"/>
    </source>
</evidence>
<dbReference type="SUPFAM" id="SSF81383">
    <property type="entry name" value="F-box domain"/>
    <property type="match status" value="1"/>
</dbReference>
<accession>A0AAD6ZFG6</accession>
<proteinExistence type="predicted"/>
<keyword evidence="2" id="KW-1185">Reference proteome</keyword>